<dbReference type="InterPro" id="IPR007848">
    <property type="entry name" value="Small_mtfrase_dom"/>
</dbReference>
<keyword evidence="2" id="KW-0949">S-adenosyl-L-methionine</keyword>
<feature type="domain" description="Methyltransferase small" evidence="3">
    <location>
        <begin position="31"/>
        <end position="128"/>
    </location>
</feature>
<protein>
    <submittedName>
        <fullName evidence="4">tRNA1(Val) A37 N6-methylase TrmN6</fullName>
    </submittedName>
</protein>
<dbReference type="GO" id="GO:0008757">
    <property type="term" value="F:S-adenosylmethionine-dependent methyltransferase activity"/>
    <property type="evidence" value="ECO:0007669"/>
    <property type="project" value="UniProtKB-ARBA"/>
</dbReference>
<dbReference type="GO" id="GO:0032259">
    <property type="term" value="P:methylation"/>
    <property type="evidence" value="ECO:0007669"/>
    <property type="project" value="UniProtKB-KW"/>
</dbReference>
<dbReference type="AlphaFoldDB" id="A0AAJ1TPI4"/>
<dbReference type="InterPro" id="IPR029063">
    <property type="entry name" value="SAM-dependent_MTases_sf"/>
</dbReference>
<evidence type="ECO:0000313" key="5">
    <source>
        <dbReference type="Proteomes" id="UP001223420"/>
    </source>
</evidence>
<organism evidence="4 5">
    <name type="scientific">Methylobacterium brachiatum</name>
    <dbReference type="NCBI Taxonomy" id="269660"/>
    <lineage>
        <taxon>Bacteria</taxon>
        <taxon>Pseudomonadati</taxon>
        <taxon>Pseudomonadota</taxon>
        <taxon>Alphaproteobacteria</taxon>
        <taxon>Hyphomicrobiales</taxon>
        <taxon>Methylobacteriaceae</taxon>
        <taxon>Methylobacterium</taxon>
    </lineage>
</organism>
<dbReference type="Pfam" id="PF05175">
    <property type="entry name" value="MTS"/>
    <property type="match status" value="1"/>
</dbReference>
<keyword evidence="1" id="KW-0808">Transferase</keyword>
<gene>
    <name evidence="4" type="ORF">QO001_001144</name>
</gene>
<evidence type="ECO:0000313" key="4">
    <source>
        <dbReference type="EMBL" id="MDQ0542226.1"/>
    </source>
</evidence>
<reference evidence="4" key="1">
    <citation type="submission" date="2023-07" db="EMBL/GenBank/DDBJ databases">
        <title>Genomic Encyclopedia of Type Strains, Phase IV (KMG-IV): sequencing the most valuable type-strain genomes for metagenomic binning, comparative biology and taxonomic classification.</title>
        <authorList>
            <person name="Goeker M."/>
        </authorList>
    </citation>
    <scope>NUCLEOTIDE SEQUENCE</scope>
    <source>
        <strain evidence="4">DSM 19569</strain>
    </source>
</reference>
<evidence type="ECO:0000256" key="1">
    <source>
        <dbReference type="ARBA" id="ARBA00022603"/>
    </source>
</evidence>
<evidence type="ECO:0000259" key="3">
    <source>
        <dbReference type="Pfam" id="PF05175"/>
    </source>
</evidence>
<dbReference type="CDD" id="cd02440">
    <property type="entry name" value="AdoMet_MTases"/>
    <property type="match status" value="1"/>
</dbReference>
<keyword evidence="1" id="KW-0489">Methyltransferase</keyword>
<dbReference type="GO" id="GO:0008170">
    <property type="term" value="F:N-methyltransferase activity"/>
    <property type="evidence" value="ECO:0007669"/>
    <property type="project" value="UniProtKB-ARBA"/>
</dbReference>
<evidence type="ECO:0000256" key="2">
    <source>
        <dbReference type="ARBA" id="ARBA00022691"/>
    </source>
</evidence>
<dbReference type="PROSITE" id="PS00092">
    <property type="entry name" value="N6_MTASE"/>
    <property type="match status" value="1"/>
</dbReference>
<dbReference type="Proteomes" id="UP001223420">
    <property type="component" value="Unassembled WGS sequence"/>
</dbReference>
<dbReference type="RefSeq" id="WP_230365642.1">
    <property type="nucleotide sequence ID" value="NZ_JAJALK010000003.1"/>
</dbReference>
<dbReference type="InterPro" id="IPR002052">
    <property type="entry name" value="DNA_methylase_N6_adenine_CS"/>
</dbReference>
<proteinExistence type="predicted"/>
<accession>A0AAJ1TPI4</accession>
<name>A0AAJ1TPI4_9HYPH</name>
<comment type="caution">
    <text evidence="4">The sequence shown here is derived from an EMBL/GenBank/DDBJ whole genome shotgun (WGS) entry which is preliminary data.</text>
</comment>
<sequence length="249" mass="26025">MSDAPDAFLGGILRLHQPQRGAHRAGTDAVLLARWLAPAAGERFCDVGAGTGAVGLACAALNPGSRPTLVERDPDLAGLARANAALNGLDATVIKADMLAPAAERRAAGLEPDSFDLVLTNPPFFTEGRHRPSPHPGKATAHTFPEGSLDLWIRACTTILRPGGRFGLIHRADALPACLEALKGRYGGIAIRPVHARAEAPAIRVLIAATRGSRAAPSLLPPLVLHGDDPRTFTPEAEALHRGAPWPPA</sequence>
<dbReference type="SUPFAM" id="SSF53335">
    <property type="entry name" value="S-adenosyl-L-methionine-dependent methyltransferases"/>
    <property type="match status" value="1"/>
</dbReference>
<dbReference type="InterPro" id="IPR050210">
    <property type="entry name" value="tRNA_Adenine-N(6)_MTase"/>
</dbReference>
<dbReference type="Gene3D" id="3.40.50.150">
    <property type="entry name" value="Vaccinia Virus protein VP39"/>
    <property type="match status" value="1"/>
</dbReference>
<dbReference type="GO" id="GO:0003676">
    <property type="term" value="F:nucleic acid binding"/>
    <property type="evidence" value="ECO:0007669"/>
    <property type="project" value="InterPro"/>
</dbReference>
<dbReference type="PANTHER" id="PTHR47739">
    <property type="entry name" value="TRNA1(VAL) (ADENINE(37)-N6)-METHYLTRANSFERASE"/>
    <property type="match status" value="1"/>
</dbReference>
<dbReference type="PANTHER" id="PTHR47739:SF1">
    <property type="entry name" value="TRNA1(VAL) (ADENINE(37)-N6)-METHYLTRANSFERASE"/>
    <property type="match status" value="1"/>
</dbReference>
<dbReference type="EMBL" id="JAUSWL010000002">
    <property type="protein sequence ID" value="MDQ0542226.1"/>
    <property type="molecule type" value="Genomic_DNA"/>
</dbReference>